<keyword evidence="7" id="KW-1185">Reference proteome</keyword>
<dbReference type="SUPFAM" id="SSF54637">
    <property type="entry name" value="Thioesterase/thiol ester dehydrase-isomerase"/>
    <property type="match status" value="1"/>
</dbReference>
<feature type="transmembrane region" description="Helical" evidence="4">
    <location>
        <begin position="21"/>
        <end position="42"/>
    </location>
</feature>
<dbReference type="Pfam" id="PF07690">
    <property type="entry name" value="MFS_1"/>
    <property type="match status" value="1"/>
</dbReference>
<evidence type="ECO:0000256" key="4">
    <source>
        <dbReference type="SAM" id="Phobius"/>
    </source>
</evidence>
<dbReference type="Gene3D" id="1.20.1720.10">
    <property type="entry name" value="Multidrug resistance protein D"/>
    <property type="match status" value="1"/>
</dbReference>
<dbReference type="Gene3D" id="3.10.129.10">
    <property type="entry name" value="Hotdog Thioesterase"/>
    <property type="match status" value="1"/>
</dbReference>
<accession>A0A4V2NHP1</accession>
<dbReference type="PROSITE" id="PS50850">
    <property type="entry name" value="MFS"/>
    <property type="match status" value="1"/>
</dbReference>
<sequence>MPVSSFAGNPTGKRHGSALAAVRDCGMVLAVALAFGATQISATAEMSVRFLDAQEAIPDADVLTLIVLVIPALMIALFSPLVGSLVDAFGRKRLYMTAVAIYAVAGVLPFWLKNLYAIVVSRAVIGLAEAAIVTVRLRREHSRDAILRQLFE</sequence>
<dbReference type="InterPro" id="IPR020846">
    <property type="entry name" value="MFS_dom"/>
</dbReference>
<evidence type="ECO:0000256" key="1">
    <source>
        <dbReference type="ARBA" id="ARBA00022692"/>
    </source>
</evidence>
<keyword evidence="1 4" id="KW-0812">Transmembrane</keyword>
<keyword evidence="3 4" id="KW-0472">Membrane</keyword>
<organism evidence="6 7">
    <name type="scientific">Paraburkholderia steynii</name>
    <dbReference type="NCBI Taxonomy" id="1245441"/>
    <lineage>
        <taxon>Bacteria</taxon>
        <taxon>Pseudomonadati</taxon>
        <taxon>Pseudomonadota</taxon>
        <taxon>Betaproteobacteria</taxon>
        <taxon>Burkholderiales</taxon>
        <taxon>Burkholderiaceae</taxon>
        <taxon>Paraburkholderia</taxon>
    </lineage>
</organism>
<evidence type="ECO:0000259" key="5">
    <source>
        <dbReference type="PROSITE" id="PS50850"/>
    </source>
</evidence>
<dbReference type="InterPro" id="IPR029069">
    <property type="entry name" value="HotDog_dom_sf"/>
</dbReference>
<keyword evidence="2 4" id="KW-1133">Transmembrane helix</keyword>
<gene>
    <name evidence="6" type="ORF">BZM27_04385</name>
</gene>
<proteinExistence type="predicted"/>
<feature type="transmembrane region" description="Helical" evidence="4">
    <location>
        <begin position="94"/>
        <end position="112"/>
    </location>
</feature>
<name>A0A4V2NHP1_9BURK</name>
<evidence type="ECO:0000256" key="3">
    <source>
        <dbReference type="ARBA" id="ARBA00023136"/>
    </source>
</evidence>
<reference evidence="6 7" key="1">
    <citation type="submission" date="2017-02" db="EMBL/GenBank/DDBJ databases">
        <title>Paraburkholderia sophoroidis sp. nov. and Paraburkholderia steynii sp. nov. rhizobial symbionts of the fynbos legume Hypocalyptus sophoroides.</title>
        <authorList>
            <person name="Steenkamp E.T."/>
            <person name="Beukes C.W."/>
            <person name="Van Zyl E."/>
            <person name="Avontuur J."/>
            <person name="Chan W.Y."/>
            <person name="Hassen A."/>
            <person name="Palmer M."/>
            <person name="Mthombeni L."/>
            <person name="Phalane F."/>
            <person name="Sereme K."/>
            <person name="Venter S.N."/>
        </authorList>
    </citation>
    <scope>NUCLEOTIDE SEQUENCE [LARGE SCALE GENOMIC DNA]</scope>
    <source>
        <strain evidence="6 7">HC1.1ba</strain>
    </source>
</reference>
<dbReference type="InterPro" id="IPR011701">
    <property type="entry name" value="MFS"/>
</dbReference>
<feature type="transmembrane region" description="Helical" evidence="4">
    <location>
        <begin position="62"/>
        <end position="82"/>
    </location>
</feature>
<dbReference type="SUPFAM" id="SSF103473">
    <property type="entry name" value="MFS general substrate transporter"/>
    <property type="match status" value="1"/>
</dbReference>
<dbReference type="EMBL" id="MWML01000009">
    <property type="protein sequence ID" value="TCG09568.1"/>
    <property type="molecule type" value="Genomic_DNA"/>
</dbReference>
<comment type="caution">
    <text evidence="6">The sequence shown here is derived from an EMBL/GenBank/DDBJ whole genome shotgun (WGS) entry which is preliminary data.</text>
</comment>
<evidence type="ECO:0000313" key="7">
    <source>
        <dbReference type="Proteomes" id="UP000294200"/>
    </source>
</evidence>
<feature type="domain" description="Major facilitator superfamily (MFS) profile" evidence="5">
    <location>
        <begin position="25"/>
        <end position="152"/>
    </location>
</feature>
<evidence type="ECO:0000313" key="6">
    <source>
        <dbReference type="EMBL" id="TCG09568.1"/>
    </source>
</evidence>
<evidence type="ECO:0000256" key="2">
    <source>
        <dbReference type="ARBA" id="ARBA00022989"/>
    </source>
</evidence>
<dbReference type="GO" id="GO:0022857">
    <property type="term" value="F:transmembrane transporter activity"/>
    <property type="evidence" value="ECO:0007669"/>
    <property type="project" value="InterPro"/>
</dbReference>
<dbReference type="AlphaFoldDB" id="A0A4V2NHP1"/>
<dbReference type="Proteomes" id="UP000294200">
    <property type="component" value="Unassembled WGS sequence"/>
</dbReference>
<protein>
    <recommendedName>
        <fullName evidence="5">Major facilitator superfamily (MFS) profile domain-containing protein</fullName>
    </recommendedName>
</protein>
<dbReference type="InterPro" id="IPR036259">
    <property type="entry name" value="MFS_trans_sf"/>
</dbReference>